<dbReference type="InterPro" id="IPR010920">
    <property type="entry name" value="LSM_dom_sf"/>
</dbReference>
<gene>
    <name evidence="10" type="ORF">Cylst_4713</name>
</gene>
<feature type="transmembrane region" description="Helical" evidence="7">
    <location>
        <begin position="30"/>
        <end position="49"/>
    </location>
</feature>
<dbReference type="KEGG" id="csg:Cylst_4713"/>
<dbReference type="PANTHER" id="PTHR30460:SF0">
    <property type="entry name" value="MODERATE CONDUCTANCE MECHANOSENSITIVE CHANNEL YBIO"/>
    <property type="match status" value="1"/>
</dbReference>
<evidence type="ECO:0000256" key="5">
    <source>
        <dbReference type="ARBA" id="ARBA00022989"/>
    </source>
</evidence>
<dbReference type="AlphaFoldDB" id="K9X540"/>
<feature type="transmembrane region" description="Helical" evidence="7">
    <location>
        <begin position="340"/>
        <end position="360"/>
    </location>
</feature>
<evidence type="ECO:0000313" key="10">
    <source>
        <dbReference type="EMBL" id="AFZ26777.1"/>
    </source>
</evidence>
<feature type="transmembrane region" description="Helical" evidence="7">
    <location>
        <begin position="251"/>
        <end position="273"/>
    </location>
</feature>
<sequence length="569" mass="62992">MHSQILALSPQAAVKATQPTKRQVQTKHKLIWGTIGAIASSIFIAIAPIPKATAQIPFLSPLQAPSSVNNDSDNRIVSGWIYLDGRRLFQISASRTNFPERLQNIQQNLQEISHNYFQNPAKEIKIQTRTLKGLPVIYVNGRYLMTITSADAGQGQGNPLTLTNQITQTLQRDLQQAKQERQSQFLIQQGKIAAASALAMIILSWGISRWQHRTKKDSEGSIPPTPKNAKSITIQLNQQQKEHLHEVKKRLFQLAQTGIWGSGSFLILGLFPYTRAFQLGILTVAQIPLRLAVVAIGTYVGIRFTYALIDRFTSTLVSSGSLLTPETSERLQLRISTFSGVTKSIAAIIWVGVGILLALISLGIDIVPLLAGAGLVGVAVSLASQNLIKDAINGFLIILEDQYALGDIISVNTVGGLVETLNLRMTQVRDSEGRLITIPNSEIKTVANLSSRWSRADLKIPVSYQTDIDQALKLVETVGLEMDQDEQWQHQILETPRVLGVENFGEQGVIIRVWIKTQPLKQWEVAREYRRRLKIALDQAGISMPALQQAIYLNNDAQLLNFQANERAN</sequence>
<dbReference type="GO" id="GO:0008381">
    <property type="term" value="F:mechanosensitive monoatomic ion channel activity"/>
    <property type="evidence" value="ECO:0007669"/>
    <property type="project" value="InterPro"/>
</dbReference>
<dbReference type="InterPro" id="IPR045276">
    <property type="entry name" value="YbiO_bact"/>
</dbReference>
<keyword evidence="3" id="KW-1003">Cell membrane</keyword>
<keyword evidence="5 7" id="KW-1133">Transmembrane helix</keyword>
<dbReference type="Pfam" id="PF00924">
    <property type="entry name" value="MS_channel_2nd"/>
    <property type="match status" value="1"/>
</dbReference>
<dbReference type="InterPro" id="IPR023408">
    <property type="entry name" value="MscS_beta-dom_sf"/>
</dbReference>
<evidence type="ECO:0000256" key="7">
    <source>
        <dbReference type="SAM" id="Phobius"/>
    </source>
</evidence>
<proteinExistence type="inferred from homology"/>
<dbReference type="PANTHER" id="PTHR30460">
    <property type="entry name" value="MODERATE CONDUCTANCE MECHANOSENSITIVE CHANNEL YBIO"/>
    <property type="match status" value="1"/>
</dbReference>
<dbReference type="RefSeq" id="WP_015210014.1">
    <property type="nucleotide sequence ID" value="NC_019757.1"/>
</dbReference>
<organism evidence="10 11">
    <name type="scientific">Cylindrospermum stagnale PCC 7417</name>
    <dbReference type="NCBI Taxonomy" id="56107"/>
    <lineage>
        <taxon>Bacteria</taxon>
        <taxon>Bacillati</taxon>
        <taxon>Cyanobacteriota</taxon>
        <taxon>Cyanophyceae</taxon>
        <taxon>Nostocales</taxon>
        <taxon>Nostocaceae</taxon>
        <taxon>Cylindrospermum</taxon>
    </lineage>
</organism>
<dbReference type="Gene3D" id="3.30.70.100">
    <property type="match status" value="1"/>
</dbReference>
<dbReference type="InterPro" id="IPR011014">
    <property type="entry name" value="MscS_channel_TM-2"/>
</dbReference>
<dbReference type="FunFam" id="3.30.70.100:FF:000018">
    <property type="entry name" value="MscS mechanosensitive ion channel"/>
    <property type="match status" value="1"/>
</dbReference>
<dbReference type="InterPro" id="IPR011066">
    <property type="entry name" value="MscS_channel_C_sf"/>
</dbReference>
<evidence type="ECO:0000256" key="1">
    <source>
        <dbReference type="ARBA" id="ARBA00004651"/>
    </source>
</evidence>
<dbReference type="GO" id="GO:0005886">
    <property type="term" value="C:plasma membrane"/>
    <property type="evidence" value="ECO:0007669"/>
    <property type="project" value="UniProtKB-SubCell"/>
</dbReference>
<evidence type="ECO:0000259" key="8">
    <source>
        <dbReference type="Pfam" id="PF00924"/>
    </source>
</evidence>
<dbReference type="SUPFAM" id="SSF82689">
    <property type="entry name" value="Mechanosensitive channel protein MscS (YggB), C-terminal domain"/>
    <property type="match status" value="1"/>
</dbReference>
<dbReference type="SUPFAM" id="SSF50182">
    <property type="entry name" value="Sm-like ribonucleoproteins"/>
    <property type="match status" value="1"/>
</dbReference>
<feature type="domain" description="Mechanosensitive ion channel MscS C-terminal" evidence="9">
    <location>
        <begin position="458"/>
        <end position="544"/>
    </location>
</feature>
<dbReference type="HOGENOM" id="CLU_027053_1_0_3"/>
<evidence type="ECO:0000256" key="4">
    <source>
        <dbReference type="ARBA" id="ARBA00022692"/>
    </source>
</evidence>
<evidence type="ECO:0000256" key="3">
    <source>
        <dbReference type="ARBA" id="ARBA00022475"/>
    </source>
</evidence>
<dbReference type="SUPFAM" id="SSF82861">
    <property type="entry name" value="Mechanosensitive channel protein MscS (YggB), transmembrane region"/>
    <property type="match status" value="1"/>
</dbReference>
<dbReference type="STRING" id="56107.Cylst_4713"/>
<protein>
    <submittedName>
        <fullName evidence="10">Small-conductance mechanosensitive channel</fullName>
    </submittedName>
</protein>
<accession>K9X540</accession>
<comment type="subcellular location">
    <subcellularLocation>
        <location evidence="1">Cell membrane</location>
        <topology evidence="1">Multi-pass membrane protein</topology>
    </subcellularLocation>
</comment>
<dbReference type="PATRIC" id="fig|56107.3.peg.5182"/>
<keyword evidence="11" id="KW-1185">Reference proteome</keyword>
<dbReference type="Pfam" id="PF21082">
    <property type="entry name" value="MS_channel_3rd"/>
    <property type="match status" value="1"/>
</dbReference>
<keyword evidence="4 7" id="KW-0812">Transmembrane</keyword>
<evidence type="ECO:0000256" key="6">
    <source>
        <dbReference type="ARBA" id="ARBA00023136"/>
    </source>
</evidence>
<dbReference type="InterPro" id="IPR006685">
    <property type="entry name" value="MscS_channel_2nd"/>
</dbReference>
<reference evidence="10 11" key="1">
    <citation type="submission" date="2012-06" db="EMBL/GenBank/DDBJ databases">
        <title>Finished chromosome of genome of Cylindrospermum stagnale PCC 7417.</title>
        <authorList>
            <consortium name="US DOE Joint Genome Institute"/>
            <person name="Gugger M."/>
            <person name="Coursin T."/>
            <person name="Rippka R."/>
            <person name="Tandeau De Marsac N."/>
            <person name="Huntemann M."/>
            <person name="Wei C.-L."/>
            <person name="Han J."/>
            <person name="Detter J.C."/>
            <person name="Han C."/>
            <person name="Tapia R."/>
            <person name="Chen A."/>
            <person name="Kyrpides N."/>
            <person name="Mavromatis K."/>
            <person name="Markowitz V."/>
            <person name="Szeto E."/>
            <person name="Ivanova N."/>
            <person name="Pagani I."/>
            <person name="Pati A."/>
            <person name="Goodwin L."/>
            <person name="Nordberg H.P."/>
            <person name="Cantor M.N."/>
            <person name="Hua S.X."/>
            <person name="Woyke T."/>
            <person name="Kerfeld C.A."/>
        </authorList>
    </citation>
    <scope>NUCLEOTIDE SEQUENCE [LARGE SCALE GENOMIC DNA]</scope>
    <source>
        <strain evidence="10 11">PCC 7417</strain>
    </source>
</reference>
<dbReference type="OrthoDB" id="9809206at2"/>
<feature type="transmembrane region" description="Helical" evidence="7">
    <location>
        <begin position="185"/>
        <end position="207"/>
    </location>
</feature>
<dbReference type="Proteomes" id="UP000010475">
    <property type="component" value="Chromosome"/>
</dbReference>
<comment type="similarity">
    <text evidence="2">Belongs to the MscS (TC 1.A.23) family.</text>
</comment>
<dbReference type="InterPro" id="IPR049278">
    <property type="entry name" value="MS_channel_C"/>
</dbReference>
<name>K9X540_9NOST</name>
<dbReference type="eggNOG" id="COG0668">
    <property type="taxonomic scope" value="Bacteria"/>
</dbReference>
<dbReference type="EMBL" id="CP003642">
    <property type="protein sequence ID" value="AFZ26777.1"/>
    <property type="molecule type" value="Genomic_DNA"/>
</dbReference>
<evidence type="ECO:0000256" key="2">
    <source>
        <dbReference type="ARBA" id="ARBA00008017"/>
    </source>
</evidence>
<dbReference type="Gene3D" id="2.30.30.60">
    <property type="match status" value="1"/>
</dbReference>
<dbReference type="Gene3D" id="1.10.287.1260">
    <property type="match status" value="1"/>
</dbReference>
<feature type="transmembrane region" description="Helical" evidence="7">
    <location>
        <begin position="279"/>
        <end position="302"/>
    </location>
</feature>
<feature type="domain" description="Mechanosensitive ion channel MscS" evidence="8">
    <location>
        <begin position="386"/>
        <end position="450"/>
    </location>
</feature>
<feature type="transmembrane region" description="Helical" evidence="7">
    <location>
        <begin position="366"/>
        <end position="383"/>
    </location>
</feature>
<evidence type="ECO:0000259" key="9">
    <source>
        <dbReference type="Pfam" id="PF21082"/>
    </source>
</evidence>
<keyword evidence="6 7" id="KW-0472">Membrane</keyword>
<evidence type="ECO:0000313" key="11">
    <source>
        <dbReference type="Proteomes" id="UP000010475"/>
    </source>
</evidence>